<gene>
    <name evidence="2" type="ORF">COS80_02025</name>
</gene>
<dbReference type="AlphaFoldDB" id="A0A2M7AQ20"/>
<name>A0A2M7AQ20_9BACT</name>
<dbReference type="Proteomes" id="UP000230972">
    <property type="component" value="Unassembled WGS sequence"/>
</dbReference>
<dbReference type="InterPro" id="IPR022572">
    <property type="entry name" value="DNA_rep/recomb_RecO_N"/>
</dbReference>
<dbReference type="Gene3D" id="2.40.50.140">
    <property type="entry name" value="Nucleic acid-binding proteins"/>
    <property type="match status" value="1"/>
</dbReference>
<organism evidence="2 3">
    <name type="scientific">Candidatus Woesebacteria bacterium CG06_land_8_20_14_3_00_39_27</name>
    <dbReference type="NCBI Taxonomy" id="1975057"/>
    <lineage>
        <taxon>Bacteria</taxon>
        <taxon>Candidatus Woeseibacteriota</taxon>
    </lineage>
</organism>
<dbReference type="InterPro" id="IPR012340">
    <property type="entry name" value="NA-bd_OB-fold"/>
</dbReference>
<feature type="domain" description="DNA replication/recombination mediator RecO N-terminal" evidence="1">
    <location>
        <begin position="5"/>
        <end position="32"/>
    </location>
</feature>
<evidence type="ECO:0000313" key="3">
    <source>
        <dbReference type="Proteomes" id="UP000230972"/>
    </source>
</evidence>
<dbReference type="EMBL" id="PEWC01000044">
    <property type="protein sequence ID" value="PIU71669.1"/>
    <property type="molecule type" value="Genomic_DNA"/>
</dbReference>
<accession>A0A2M7AQ20</accession>
<reference evidence="3" key="1">
    <citation type="submission" date="2017-09" db="EMBL/GenBank/DDBJ databases">
        <title>Depth-based differentiation of microbial function through sediment-hosted aquifers and enrichment of novel symbionts in the deep terrestrial subsurface.</title>
        <authorList>
            <person name="Probst A.J."/>
            <person name="Ladd B."/>
            <person name="Jarett J.K."/>
            <person name="Geller-Mcgrath D.E."/>
            <person name="Sieber C.M.K."/>
            <person name="Emerson J.B."/>
            <person name="Anantharaman K."/>
            <person name="Thomas B.C."/>
            <person name="Malmstrom R."/>
            <person name="Stieglmeier M."/>
            <person name="Klingl A."/>
            <person name="Woyke T."/>
            <person name="Ryan C.M."/>
            <person name="Banfield J.F."/>
        </authorList>
    </citation>
    <scope>NUCLEOTIDE SEQUENCE [LARGE SCALE GENOMIC DNA]</scope>
</reference>
<proteinExistence type="predicted"/>
<evidence type="ECO:0000259" key="1">
    <source>
        <dbReference type="Pfam" id="PF11967"/>
    </source>
</evidence>
<evidence type="ECO:0000313" key="2">
    <source>
        <dbReference type="EMBL" id="PIU71669.1"/>
    </source>
</evidence>
<comment type="caution">
    <text evidence="2">The sequence shown here is derived from an EMBL/GenBank/DDBJ whole genome shotgun (WGS) entry which is preliminary data.</text>
</comment>
<dbReference type="Pfam" id="PF11967">
    <property type="entry name" value="RecO_N"/>
    <property type="match status" value="1"/>
</dbReference>
<sequence length="32" mass="3816">MKFRTYSDEGIILARRNFGEADRILSIYTKNH</sequence>
<protein>
    <submittedName>
        <fullName evidence="2">DNA repair protein RecO</fullName>
    </submittedName>
</protein>
<feature type="non-terminal residue" evidence="2">
    <location>
        <position position="32"/>
    </location>
</feature>